<evidence type="ECO:0000256" key="3">
    <source>
        <dbReference type="ARBA" id="ARBA00022692"/>
    </source>
</evidence>
<feature type="transmembrane region" description="Helical" evidence="6">
    <location>
        <begin position="246"/>
        <end position="268"/>
    </location>
</feature>
<dbReference type="RefSeq" id="WP_075065347.1">
    <property type="nucleotide sequence ID" value="NZ_LKAJ02000001.1"/>
</dbReference>
<feature type="domain" description="EamA" evidence="7">
    <location>
        <begin position="3"/>
        <end position="130"/>
    </location>
</feature>
<dbReference type="OrthoDB" id="9783707at2"/>
<evidence type="ECO:0000256" key="5">
    <source>
        <dbReference type="ARBA" id="ARBA00023136"/>
    </source>
</evidence>
<feature type="transmembrane region" description="Helical" evidence="6">
    <location>
        <begin position="148"/>
        <end position="170"/>
    </location>
</feature>
<dbReference type="EMBL" id="LKAJ01000002">
    <property type="protein sequence ID" value="KRG22290.1"/>
    <property type="molecule type" value="Genomic_DNA"/>
</dbReference>
<feature type="domain" description="EamA" evidence="7">
    <location>
        <begin position="151"/>
        <end position="293"/>
    </location>
</feature>
<evidence type="ECO:0000256" key="6">
    <source>
        <dbReference type="SAM" id="Phobius"/>
    </source>
</evidence>
<accession>A0A0Q9YX30</accession>
<dbReference type="AlphaFoldDB" id="A0A0Q9YX30"/>
<keyword evidence="10" id="KW-1185">Reference proteome</keyword>
<dbReference type="PANTHER" id="PTHR32322">
    <property type="entry name" value="INNER MEMBRANE TRANSPORTER"/>
    <property type="match status" value="1"/>
</dbReference>
<evidence type="ECO:0000313" key="10">
    <source>
        <dbReference type="Proteomes" id="UP000051497"/>
    </source>
</evidence>
<name>A0A0Q9YX30_9GAMM</name>
<keyword evidence="4 6" id="KW-1133">Transmembrane helix</keyword>
<feature type="transmembrane region" description="Helical" evidence="6">
    <location>
        <begin position="61"/>
        <end position="81"/>
    </location>
</feature>
<evidence type="ECO:0000259" key="7">
    <source>
        <dbReference type="Pfam" id="PF00892"/>
    </source>
</evidence>
<proteinExistence type="predicted"/>
<sequence length="315" mass="35369">MPLVILLFALFASLFTLSKTALEFSEPFFLIGSRMTLAGFLLLGHQFFFNRSAFKIKVEHVLPLVMLGLVSIYITNIAEIWGIQYMSSAKACLIYSLSPFIAALFAYWMLHERLSWKKWFGLCVGFVGLTPILFTHTSSSELAKDLLFISWAEVALIIAVFASVYGWILLKKIINDYRFTPIMANGVSMLIGGTLALTHSYLSGESWAPIPVVDGKFFAFAECALWMTLISNVICYNLYGFLLKRFSATFMALAGLITPLFASLFGWYFLNEVITWHFFASMILFSIGLALFYQEELANNLADSIDNPKSIDASP</sequence>
<feature type="transmembrane region" description="Helical" evidence="6">
    <location>
        <begin position="217"/>
        <end position="239"/>
    </location>
</feature>
<keyword evidence="3 6" id="KW-0812">Transmembrane</keyword>
<dbReference type="GO" id="GO:0005886">
    <property type="term" value="C:plasma membrane"/>
    <property type="evidence" value="ECO:0007669"/>
    <property type="project" value="UniProtKB-SubCell"/>
</dbReference>
<feature type="transmembrane region" description="Helical" evidence="6">
    <location>
        <begin position="119"/>
        <end position="136"/>
    </location>
</feature>
<dbReference type="Proteomes" id="UP000051497">
    <property type="component" value="Unassembled WGS sequence"/>
</dbReference>
<dbReference type="STRING" id="295108.HT99x_00709"/>
<reference evidence="8" key="1">
    <citation type="submission" date="2015-09" db="EMBL/GenBank/DDBJ databases">
        <title>Draft Genome Sequences of Two Novel Amoeba-resistant Intranuclear Bacteria, Candidatus Berkiella cookevillensis and Candidatus Berkiella aquae.</title>
        <authorList>
            <person name="Mehari Y.T."/>
            <person name="Arivett B.A."/>
            <person name="Farone A.L."/>
            <person name="Gunderson J.H."/>
            <person name="Farone M.B."/>
        </authorList>
    </citation>
    <scope>NUCLEOTIDE SEQUENCE [LARGE SCALE GENOMIC DNA]</scope>
    <source>
        <strain evidence="8">HT99</strain>
    </source>
</reference>
<dbReference type="InterPro" id="IPR000620">
    <property type="entry name" value="EamA_dom"/>
</dbReference>
<reference evidence="9" key="3">
    <citation type="submission" date="2021-06" db="EMBL/GenBank/DDBJ databases">
        <title>Genomic Description and Analysis of Intracellular Bacteria, Candidatus Berkiella cookevillensis and Candidatus Berkiella aquae.</title>
        <authorList>
            <person name="Kidane D.T."/>
            <person name="Mehari Y.T."/>
            <person name="Rice F.C."/>
            <person name="Arivett B.A."/>
            <person name="Farone A.L."/>
            <person name="Berk S.G."/>
            <person name="Farone M.B."/>
        </authorList>
    </citation>
    <scope>NUCLEOTIDE SEQUENCE</scope>
    <source>
        <strain evidence="9">HT99</strain>
    </source>
</reference>
<feature type="transmembrane region" description="Helical" evidence="6">
    <location>
        <begin position="28"/>
        <end position="49"/>
    </location>
</feature>
<evidence type="ECO:0000313" key="8">
    <source>
        <dbReference type="EMBL" id="KRG22290.1"/>
    </source>
</evidence>
<reference evidence="9" key="2">
    <citation type="journal article" date="2016" name="Genome Announc.">
        <title>Draft Genome Sequences of Two Novel Amoeba-Resistant Intranuclear Bacteria, 'Candidatus Berkiella cookevillensis' and 'Candidatus Berkiella aquae'.</title>
        <authorList>
            <person name="Mehari Y.T."/>
            <person name="Arivett B.A."/>
            <person name="Farone A.L."/>
            <person name="Gunderson J.H."/>
            <person name="Farone M.B."/>
        </authorList>
    </citation>
    <scope>NUCLEOTIDE SEQUENCE</scope>
    <source>
        <strain evidence="9">HT99</strain>
    </source>
</reference>
<feature type="transmembrane region" description="Helical" evidence="6">
    <location>
        <begin position="182"/>
        <end position="202"/>
    </location>
</feature>
<evidence type="ECO:0000256" key="4">
    <source>
        <dbReference type="ARBA" id="ARBA00022989"/>
    </source>
</evidence>
<protein>
    <submittedName>
        <fullName evidence="9">EamA family transporter</fullName>
    </submittedName>
    <submittedName>
        <fullName evidence="8">S-adenosylmethionine/S-adenosylhomocysteine transporter</fullName>
    </submittedName>
</protein>
<gene>
    <name evidence="8" type="ORF">HT99x_00709</name>
    <name evidence="9" type="ORF">HT99x_013800</name>
</gene>
<dbReference type="PANTHER" id="PTHR32322:SF18">
    <property type="entry name" value="S-ADENOSYLMETHIONINE_S-ADENOSYLHOMOCYSTEINE TRANSPORTER"/>
    <property type="match status" value="1"/>
</dbReference>
<feature type="transmembrane region" description="Helical" evidence="6">
    <location>
        <begin position="274"/>
        <end position="293"/>
    </location>
</feature>
<keyword evidence="5 6" id="KW-0472">Membrane</keyword>
<feature type="transmembrane region" description="Helical" evidence="6">
    <location>
        <begin position="93"/>
        <end position="110"/>
    </location>
</feature>
<evidence type="ECO:0000256" key="1">
    <source>
        <dbReference type="ARBA" id="ARBA00004651"/>
    </source>
</evidence>
<organism evidence="8">
    <name type="scientific">Candidatus Berkiella aquae</name>
    <dbReference type="NCBI Taxonomy" id="295108"/>
    <lineage>
        <taxon>Bacteria</taxon>
        <taxon>Pseudomonadati</taxon>
        <taxon>Pseudomonadota</taxon>
        <taxon>Gammaproteobacteria</taxon>
        <taxon>Candidatus Berkiellales</taxon>
        <taxon>Candidatus Berkiellaceae</taxon>
        <taxon>Candidatus Berkiella</taxon>
    </lineage>
</organism>
<evidence type="ECO:0000313" key="9">
    <source>
        <dbReference type="EMBL" id="MCS5712509.1"/>
    </source>
</evidence>
<evidence type="ECO:0000256" key="2">
    <source>
        <dbReference type="ARBA" id="ARBA00022475"/>
    </source>
</evidence>
<comment type="subcellular location">
    <subcellularLocation>
        <location evidence="1">Cell membrane</location>
        <topology evidence="1">Multi-pass membrane protein</topology>
    </subcellularLocation>
</comment>
<dbReference type="InterPro" id="IPR050638">
    <property type="entry name" value="AA-Vitamin_Transporters"/>
</dbReference>
<dbReference type="Pfam" id="PF00892">
    <property type="entry name" value="EamA"/>
    <property type="match status" value="2"/>
</dbReference>
<keyword evidence="2" id="KW-1003">Cell membrane</keyword>
<comment type="caution">
    <text evidence="8">The sequence shown here is derived from an EMBL/GenBank/DDBJ whole genome shotgun (WGS) entry which is preliminary data.</text>
</comment>
<dbReference type="SUPFAM" id="SSF103481">
    <property type="entry name" value="Multidrug resistance efflux transporter EmrE"/>
    <property type="match status" value="2"/>
</dbReference>
<dbReference type="EMBL" id="LKAJ02000001">
    <property type="protein sequence ID" value="MCS5712509.1"/>
    <property type="molecule type" value="Genomic_DNA"/>
</dbReference>
<dbReference type="InterPro" id="IPR037185">
    <property type="entry name" value="EmrE-like"/>
</dbReference>